<dbReference type="GO" id="GO:0070646">
    <property type="term" value="P:protein modification by small protein removal"/>
    <property type="evidence" value="ECO:0007669"/>
    <property type="project" value="TreeGrafter"/>
</dbReference>
<evidence type="ECO:0000259" key="4">
    <source>
        <dbReference type="PROSITE" id="PS51858"/>
    </source>
</evidence>
<dbReference type="Proteomes" id="UP000283509">
    <property type="component" value="Unassembled WGS sequence"/>
</dbReference>
<dbReference type="OrthoDB" id="21221at2759"/>
<comment type="caution">
    <text evidence="5">The sequence shown here is derived from an EMBL/GenBank/DDBJ whole genome shotgun (WGS) entry which is preliminary data.</text>
</comment>
<dbReference type="EMBL" id="QCYY01001877">
    <property type="protein sequence ID" value="ROT74566.1"/>
    <property type="molecule type" value="Genomic_DNA"/>
</dbReference>
<dbReference type="GO" id="GO:0008233">
    <property type="term" value="F:peptidase activity"/>
    <property type="evidence" value="ECO:0007669"/>
    <property type="project" value="UniProtKB-KW"/>
</dbReference>
<dbReference type="STRING" id="6689.A0A3R7M6T0"/>
<dbReference type="PROSITE" id="PS51858">
    <property type="entry name" value="PPPDE"/>
    <property type="match status" value="1"/>
</dbReference>
<evidence type="ECO:0000313" key="6">
    <source>
        <dbReference type="Proteomes" id="UP000283509"/>
    </source>
</evidence>
<keyword evidence="2" id="KW-0645">Protease</keyword>
<evidence type="ECO:0000256" key="1">
    <source>
        <dbReference type="ARBA" id="ARBA00008140"/>
    </source>
</evidence>
<keyword evidence="3" id="KW-0378">Hydrolase</keyword>
<evidence type="ECO:0000256" key="3">
    <source>
        <dbReference type="ARBA" id="ARBA00022801"/>
    </source>
</evidence>
<proteinExistence type="inferred from homology"/>
<evidence type="ECO:0000256" key="2">
    <source>
        <dbReference type="ARBA" id="ARBA00022670"/>
    </source>
</evidence>
<comment type="similarity">
    <text evidence="1">Belongs to the DeSI family.</text>
</comment>
<reference evidence="5 6" key="1">
    <citation type="submission" date="2018-04" db="EMBL/GenBank/DDBJ databases">
        <authorList>
            <person name="Zhang X."/>
            <person name="Yuan J."/>
            <person name="Li F."/>
            <person name="Xiang J."/>
        </authorList>
    </citation>
    <scope>NUCLEOTIDE SEQUENCE [LARGE SCALE GENOMIC DNA]</scope>
    <source>
        <tissue evidence="5">Muscle</tissue>
    </source>
</reference>
<feature type="domain" description="PPPDE" evidence="4">
    <location>
        <begin position="9"/>
        <end position="103"/>
    </location>
</feature>
<dbReference type="Pfam" id="PF05903">
    <property type="entry name" value="Peptidase_C97"/>
    <property type="match status" value="1"/>
</dbReference>
<dbReference type="InterPro" id="IPR042266">
    <property type="entry name" value="PPPDE_sf"/>
</dbReference>
<name>A0A3R7M6T0_PENVA</name>
<organism evidence="5 6">
    <name type="scientific">Penaeus vannamei</name>
    <name type="common">Whiteleg shrimp</name>
    <name type="synonym">Litopenaeus vannamei</name>
    <dbReference type="NCBI Taxonomy" id="6689"/>
    <lineage>
        <taxon>Eukaryota</taxon>
        <taxon>Metazoa</taxon>
        <taxon>Ecdysozoa</taxon>
        <taxon>Arthropoda</taxon>
        <taxon>Crustacea</taxon>
        <taxon>Multicrustacea</taxon>
        <taxon>Malacostraca</taxon>
        <taxon>Eumalacostraca</taxon>
        <taxon>Eucarida</taxon>
        <taxon>Decapoda</taxon>
        <taxon>Dendrobranchiata</taxon>
        <taxon>Penaeoidea</taxon>
        <taxon>Penaeidae</taxon>
        <taxon>Penaeus</taxon>
    </lineage>
</organism>
<gene>
    <name evidence="5" type="ORF">C7M84_006901</name>
</gene>
<accession>A0A3R7M6T0</accession>
<dbReference type="InterPro" id="IPR008580">
    <property type="entry name" value="PPPDE_dom"/>
</dbReference>
<dbReference type="PANTHER" id="PTHR12378:SF7">
    <property type="entry name" value="DESUMOYLATING ISOPEPTIDASE 1"/>
    <property type="match status" value="1"/>
</dbReference>
<dbReference type="SMART" id="SM01179">
    <property type="entry name" value="DUF862"/>
    <property type="match status" value="1"/>
</dbReference>
<dbReference type="AlphaFoldDB" id="A0A3R7M6T0"/>
<evidence type="ECO:0000313" key="5">
    <source>
        <dbReference type="EMBL" id="ROT74566.1"/>
    </source>
</evidence>
<dbReference type="GO" id="GO:0006508">
    <property type="term" value="P:proteolysis"/>
    <property type="evidence" value="ECO:0007669"/>
    <property type="project" value="UniProtKB-KW"/>
</dbReference>
<dbReference type="Gene3D" id="3.90.1720.30">
    <property type="entry name" value="PPPDE domains"/>
    <property type="match status" value="1"/>
</dbReference>
<sequence>MSEEENMGYRVELFIYDLSRGIAKTMSPTLLGKQIEGIWHTGIVAYGREYFYGSSGIASCRPGGTILGDPDRIEDLGESQVPYQLFLEYIFGLGEATYSEGVL</sequence>
<dbReference type="PANTHER" id="PTHR12378">
    <property type="entry name" value="DESUMOYLATING ISOPEPTIDASE"/>
    <property type="match status" value="1"/>
</dbReference>
<keyword evidence="6" id="KW-1185">Reference proteome</keyword>
<protein>
    <recommendedName>
        <fullName evidence="4">PPPDE domain-containing protein</fullName>
    </recommendedName>
</protein>
<reference evidence="5 6" key="2">
    <citation type="submission" date="2019-01" db="EMBL/GenBank/DDBJ databases">
        <title>The decoding of complex shrimp genome reveals the adaptation for benthos swimmer, frequently molting mechanism and breeding impact on genome.</title>
        <authorList>
            <person name="Sun Y."/>
            <person name="Gao Y."/>
            <person name="Yu Y."/>
        </authorList>
    </citation>
    <scope>NUCLEOTIDE SEQUENCE [LARGE SCALE GENOMIC DNA]</scope>
    <source>
        <tissue evidence="5">Muscle</tissue>
    </source>
</reference>